<gene>
    <name evidence="2" type="ORF">LV75_003011</name>
</gene>
<dbReference type="RefSeq" id="WP_253887473.1">
    <property type="nucleotide sequence ID" value="NZ_BAAAVB010000009.1"/>
</dbReference>
<evidence type="ECO:0000256" key="1">
    <source>
        <dbReference type="SAM" id="MobiDB-lite"/>
    </source>
</evidence>
<organism evidence="2 3">
    <name type="scientific">Actinokineospora diospyrosa</name>
    <dbReference type="NCBI Taxonomy" id="103728"/>
    <lineage>
        <taxon>Bacteria</taxon>
        <taxon>Bacillati</taxon>
        <taxon>Actinomycetota</taxon>
        <taxon>Actinomycetes</taxon>
        <taxon>Pseudonocardiales</taxon>
        <taxon>Pseudonocardiaceae</taxon>
        <taxon>Actinokineospora</taxon>
    </lineage>
</organism>
<dbReference type="EMBL" id="JAMTCO010000007">
    <property type="protein sequence ID" value="MCP2270510.1"/>
    <property type="molecule type" value="Genomic_DNA"/>
</dbReference>
<comment type="caution">
    <text evidence="2">The sequence shown here is derived from an EMBL/GenBank/DDBJ whole genome shotgun (WGS) entry which is preliminary data.</text>
</comment>
<evidence type="ECO:0000313" key="3">
    <source>
        <dbReference type="Proteomes" id="UP001205185"/>
    </source>
</evidence>
<accession>A0ABT1ICZ5</accession>
<feature type="region of interest" description="Disordered" evidence="1">
    <location>
        <begin position="113"/>
        <end position="164"/>
    </location>
</feature>
<name>A0ABT1ICZ5_9PSEU</name>
<dbReference type="Proteomes" id="UP001205185">
    <property type="component" value="Unassembled WGS sequence"/>
</dbReference>
<sequence>MPRAFAKPRKVPADRLDLVDILWRFYVAADRPTMRGIADAVQGLGDEVRAGTANHETVRRTLRGEAVGSWQTVEVIFLALCELADVDPDDEEGDTGDRWDPLISHRKRLRNAWNTARDGEPIPEMPRTRTERARQEAAARRPRPPDDPWGSALPVGSFNDEPPF</sequence>
<keyword evidence="3" id="KW-1185">Reference proteome</keyword>
<protein>
    <submittedName>
        <fullName evidence="2">Uncharacterized protein</fullName>
    </submittedName>
</protein>
<feature type="compositionally biased region" description="Basic and acidic residues" evidence="1">
    <location>
        <begin position="126"/>
        <end position="146"/>
    </location>
</feature>
<reference evidence="2 3" key="1">
    <citation type="submission" date="2022-06" db="EMBL/GenBank/DDBJ databases">
        <title>Genomic Encyclopedia of Archaeal and Bacterial Type Strains, Phase II (KMG-II): from individual species to whole genera.</title>
        <authorList>
            <person name="Goeker M."/>
        </authorList>
    </citation>
    <scope>NUCLEOTIDE SEQUENCE [LARGE SCALE GENOMIC DNA]</scope>
    <source>
        <strain evidence="2 3">DSM 44255</strain>
    </source>
</reference>
<proteinExistence type="predicted"/>
<evidence type="ECO:0000313" key="2">
    <source>
        <dbReference type="EMBL" id="MCP2270510.1"/>
    </source>
</evidence>